<evidence type="ECO:0000256" key="4">
    <source>
        <dbReference type="RuleBase" id="RU362030"/>
    </source>
</evidence>
<dbReference type="GO" id="GO:0032259">
    <property type="term" value="P:methylation"/>
    <property type="evidence" value="ECO:0007669"/>
    <property type="project" value="UniProtKB-KW"/>
</dbReference>
<evidence type="ECO:0000313" key="5">
    <source>
        <dbReference type="EMBL" id="MCW3484801.1"/>
    </source>
</evidence>
<dbReference type="InterPro" id="IPR029063">
    <property type="entry name" value="SAM-dependent_MTases_sf"/>
</dbReference>
<keyword evidence="2 4" id="KW-0489">Methyltransferase</keyword>
<accession>A0ABT3ILF1</accession>
<dbReference type="GO" id="GO:0008168">
    <property type="term" value="F:methyltransferase activity"/>
    <property type="evidence" value="ECO:0007669"/>
    <property type="project" value="UniProtKB-KW"/>
</dbReference>
<keyword evidence="3 5" id="KW-0808">Transferase</keyword>
<gene>
    <name evidence="5" type="ORF">OL497_12890</name>
</gene>
<evidence type="ECO:0000256" key="2">
    <source>
        <dbReference type="ARBA" id="ARBA00022603"/>
    </source>
</evidence>
<dbReference type="PANTHER" id="PTHR43619:SF2">
    <property type="entry name" value="S-ADENOSYL-L-METHIONINE-DEPENDENT METHYLTRANSFERASES SUPERFAMILY PROTEIN"/>
    <property type="match status" value="1"/>
</dbReference>
<dbReference type="NCBIfam" id="TIGR00027">
    <property type="entry name" value="mthyl_TIGR00027"/>
    <property type="match status" value="1"/>
</dbReference>
<sequence length="290" mass="33569">MKSTATSRTAQYMALFRAMETTRPQNKRLFTDRFAYSFLDNGLKAGIWLCRIPGLRAVAESIIRKRIPGAMSSGIARTRYIDDLLQQSIQQGVQQVMILGAGFDTRALRLPFLHDIPVIEIDHPNTARYKLARLAQYKIPPRIRYYQIDFNQQSLEELGLMHHFDYSLRTTIIWEGVTNYLEQEAVDQTFTFLQRFPAGSAVIFTYVEQAVLENPAAFYGASQLLQDVSELEEKWTFGIRPELLRSYLSPFGFSLEEDLGANAYRERYLPERTEKGYEFYRVAMAVRKED</sequence>
<name>A0ABT3ILF1_9BACT</name>
<dbReference type="EMBL" id="JAPDNS010000001">
    <property type="protein sequence ID" value="MCW3484801.1"/>
    <property type="molecule type" value="Genomic_DNA"/>
</dbReference>
<dbReference type="PANTHER" id="PTHR43619">
    <property type="entry name" value="S-ADENOSYL-L-METHIONINE-DEPENDENT METHYLTRANSFERASE YKTD-RELATED"/>
    <property type="match status" value="1"/>
</dbReference>
<organism evidence="5 6">
    <name type="scientific">Chitinophaga nivalis</name>
    <dbReference type="NCBI Taxonomy" id="2991709"/>
    <lineage>
        <taxon>Bacteria</taxon>
        <taxon>Pseudomonadati</taxon>
        <taxon>Bacteroidota</taxon>
        <taxon>Chitinophagia</taxon>
        <taxon>Chitinophagales</taxon>
        <taxon>Chitinophagaceae</taxon>
        <taxon>Chitinophaga</taxon>
    </lineage>
</organism>
<dbReference type="InterPro" id="IPR011610">
    <property type="entry name" value="SAM_mthyl_Trfase_ML2640-like"/>
</dbReference>
<dbReference type="EC" id="2.1.1.-" evidence="4"/>
<dbReference type="InterPro" id="IPR007213">
    <property type="entry name" value="Ppm1/Ppm2/Tcmp"/>
</dbReference>
<evidence type="ECO:0000256" key="1">
    <source>
        <dbReference type="ARBA" id="ARBA00008138"/>
    </source>
</evidence>
<keyword evidence="4" id="KW-0949">S-adenosyl-L-methionine</keyword>
<evidence type="ECO:0000313" key="6">
    <source>
        <dbReference type="Proteomes" id="UP001207742"/>
    </source>
</evidence>
<dbReference type="Proteomes" id="UP001207742">
    <property type="component" value="Unassembled WGS sequence"/>
</dbReference>
<dbReference type="RefSeq" id="WP_264730687.1">
    <property type="nucleotide sequence ID" value="NZ_JAPDNR010000001.1"/>
</dbReference>
<dbReference type="Pfam" id="PF04072">
    <property type="entry name" value="LCM"/>
    <property type="match status" value="1"/>
</dbReference>
<keyword evidence="6" id="KW-1185">Reference proteome</keyword>
<dbReference type="Gene3D" id="3.40.50.150">
    <property type="entry name" value="Vaccinia Virus protein VP39"/>
    <property type="match status" value="1"/>
</dbReference>
<dbReference type="SUPFAM" id="SSF53335">
    <property type="entry name" value="S-adenosyl-L-methionine-dependent methyltransferases"/>
    <property type="match status" value="1"/>
</dbReference>
<comment type="similarity">
    <text evidence="1 4">Belongs to the UPF0677 family.</text>
</comment>
<evidence type="ECO:0000256" key="3">
    <source>
        <dbReference type="ARBA" id="ARBA00022679"/>
    </source>
</evidence>
<proteinExistence type="inferred from homology"/>
<reference evidence="5 6" key="1">
    <citation type="submission" date="2022-10" db="EMBL/GenBank/DDBJ databases">
        <title>Chitinophaga nivalis PC15 sp. nov., isolated from Pyeongchang county, South Korea.</title>
        <authorList>
            <person name="Trinh H.N."/>
        </authorList>
    </citation>
    <scope>NUCLEOTIDE SEQUENCE [LARGE SCALE GENOMIC DNA]</scope>
    <source>
        <strain evidence="5 6">PC14</strain>
    </source>
</reference>
<protein>
    <recommendedName>
        <fullName evidence="4">S-adenosyl-L-methionine-dependent methyltransferase</fullName>
        <ecNumber evidence="4">2.1.1.-</ecNumber>
    </recommendedName>
</protein>
<comment type="function">
    <text evidence="4">Exhibits S-adenosyl-L-methionine-dependent methyltransferase activity.</text>
</comment>
<comment type="caution">
    <text evidence="5">The sequence shown here is derived from an EMBL/GenBank/DDBJ whole genome shotgun (WGS) entry which is preliminary data.</text>
</comment>